<proteinExistence type="predicted"/>
<name>A0ABU6I920_9ENTR</name>
<dbReference type="EMBL" id="JAYMCU010000037">
    <property type="protein sequence ID" value="MEC3938077.1"/>
    <property type="molecule type" value="Genomic_DNA"/>
</dbReference>
<protein>
    <submittedName>
        <fullName evidence="1">Uncharacterized protein</fullName>
    </submittedName>
</protein>
<dbReference type="Proteomes" id="UP001357437">
    <property type="component" value="Unassembled WGS sequence"/>
</dbReference>
<reference evidence="1 2" key="1">
    <citation type="submission" date="2024-01" db="EMBL/GenBank/DDBJ databases">
        <title>Comparative Genomics of Leclercia adecarboxylata Strains Isolated from Several Sources.</title>
        <authorList>
            <person name="Yescas-Zazueta V."/>
            <person name="Balbuena-Alonso M.G."/>
            <person name="Valencia D."/>
            <person name="Mendez-Pfeiffer P.A."/>
            <person name="Ballesteros-Monrreal M.G."/>
            <person name="Rocha-Gracia R.D.C."/>
            <person name="Barrios-Villa E."/>
        </authorList>
    </citation>
    <scope>NUCLEOTIDE SEQUENCE [LARGE SCALE GENOMIC DNA]</scope>
    <source>
        <strain evidence="1 2">33MEM</strain>
    </source>
</reference>
<accession>A0ABU6I920</accession>
<dbReference type="RefSeq" id="WP_139157131.1">
    <property type="nucleotide sequence ID" value="NZ_JAKCMU010000025.1"/>
</dbReference>
<organism evidence="1 2">
    <name type="scientific">Leclercia adecarboxylata</name>
    <dbReference type="NCBI Taxonomy" id="83655"/>
    <lineage>
        <taxon>Bacteria</taxon>
        <taxon>Pseudomonadati</taxon>
        <taxon>Pseudomonadota</taxon>
        <taxon>Gammaproteobacteria</taxon>
        <taxon>Enterobacterales</taxon>
        <taxon>Enterobacteriaceae</taxon>
        <taxon>Leclercia</taxon>
    </lineage>
</organism>
<gene>
    <name evidence="1" type="ORF">VOF76_18095</name>
</gene>
<evidence type="ECO:0000313" key="2">
    <source>
        <dbReference type="Proteomes" id="UP001357437"/>
    </source>
</evidence>
<evidence type="ECO:0000313" key="1">
    <source>
        <dbReference type="EMBL" id="MEC3938077.1"/>
    </source>
</evidence>
<comment type="caution">
    <text evidence="1">The sequence shown here is derived from an EMBL/GenBank/DDBJ whole genome shotgun (WGS) entry which is preliminary data.</text>
</comment>
<sequence length="92" mass="10169">MENTKCQALLELLNSHQDQLAAVNVARLFGWGNSRVLRLMTALKKAVLIEPITNRPGEFTANVEALVDGLPQNIVELVTDVMFNDKIGASYE</sequence>
<keyword evidence="2" id="KW-1185">Reference proteome</keyword>